<dbReference type="SMART" id="SM00028">
    <property type="entry name" value="TPR"/>
    <property type="match status" value="8"/>
</dbReference>
<dbReference type="UniPathway" id="UPA00378"/>
<comment type="pathway">
    <text evidence="1">Protein modification; protein glycosylation.</text>
</comment>
<feature type="domain" description="O-GlcNAc transferase C-terminal" evidence="9">
    <location>
        <begin position="353"/>
        <end position="512"/>
    </location>
</feature>
<dbReference type="Pfam" id="PF00515">
    <property type="entry name" value="TPR_1"/>
    <property type="match status" value="2"/>
</dbReference>
<dbReference type="Gene3D" id="1.25.40.10">
    <property type="entry name" value="Tetratricopeptide repeat domain"/>
    <property type="match status" value="4"/>
</dbReference>
<feature type="repeat" description="TPR" evidence="8">
    <location>
        <begin position="209"/>
        <end position="242"/>
    </location>
</feature>
<dbReference type="PROSITE" id="PS50293">
    <property type="entry name" value="TPR_REGION"/>
    <property type="match status" value="2"/>
</dbReference>
<feature type="repeat" description="TPR" evidence="8">
    <location>
        <begin position="141"/>
        <end position="174"/>
    </location>
</feature>
<dbReference type="InterPro" id="IPR019734">
    <property type="entry name" value="TPR_rpt"/>
</dbReference>
<evidence type="ECO:0000256" key="7">
    <source>
        <dbReference type="ARBA" id="ARBA00022803"/>
    </source>
</evidence>
<comment type="similarity">
    <text evidence="2">Belongs to the glycosyltransferase 41 family. O-GlcNAc transferase subfamily.</text>
</comment>
<dbReference type="InterPro" id="IPR037919">
    <property type="entry name" value="OGT"/>
</dbReference>
<keyword evidence="4" id="KW-0328">Glycosyltransferase</keyword>
<evidence type="ECO:0000313" key="11">
    <source>
        <dbReference type="Proteomes" id="UP000248592"/>
    </source>
</evidence>
<evidence type="ECO:0000256" key="3">
    <source>
        <dbReference type="ARBA" id="ARBA00011970"/>
    </source>
</evidence>
<evidence type="ECO:0000259" key="9">
    <source>
        <dbReference type="Pfam" id="PF13844"/>
    </source>
</evidence>
<dbReference type="SUPFAM" id="SSF48452">
    <property type="entry name" value="TPR-like"/>
    <property type="match status" value="1"/>
</dbReference>
<keyword evidence="6" id="KW-0677">Repeat</keyword>
<evidence type="ECO:0000313" key="10">
    <source>
        <dbReference type="EMBL" id="AWW50333.1"/>
    </source>
</evidence>
<name>A0A2Z4JUH3_9BURK</name>
<evidence type="ECO:0000256" key="8">
    <source>
        <dbReference type="PROSITE-ProRule" id="PRU00339"/>
    </source>
</evidence>
<keyword evidence="5" id="KW-0808">Transferase</keyword>
<evidence type="ECO:0000256" key="5">
    <source>
        <dbReference type="ARBA" id="ARBA00022679"/>
    </source>
</evidence>
<dbReference type="Pfam" id="PF13414">
    <property type="entry name" value="TPR_11"/>
    <property type="match status" value="1"/>
</dbReference>
<evidence type="ECO:0000256" key="1">
    <source>
        <dbReference type="ARBA" id="ARBA00004922"/>
    </source>
</evidence>
<sequence length="739" mass="84088">MNPQIAYLLNLSIQQIQSGRLDDAERSLKQVLKIQTKNADALCFLSVVAAYKTEWNVALELINKSIQSAPNNSSAYCNKGNILKEIGRYDDALKCYDRAIQLNSRYYEAYNNKGNTYLELGDYYKSIDAYNKAILLEPNYAEAYSNLGIALHKTGNLIEAVQMHEKAIEIKGDYINAWLNRAFSLSSLKQWGEALKSCDVAISLNPNNARSWTDKGAILRELGLYDKAIAHFDKAICLDENLPETWADRGSTLADLKKYNDAIISLCNAHRKKNDLPYILGDISALKLQIGDWESLDEDLEKINQAIEKKQKVVNPFKYLSMNDSIKEGLDVAKIWVEDRFPEKNILPKIEFKPHKKIRIGYFSADFRNHPVSILTVELFEMHNREKFETYAFSVKCAEEDDELRLRLQGAFDYFIDVESKSDIEVAQLARDLEIHIAIDLGGHTQSAPTGIMSHRAAPIQVNYLGYPGTMGAKYMDYLIADKIVIPEESKSFYTEKIAYLPDCYIVDDSKRIPSNKVFTKEDCGLPENRFIFCCFNNSYKFNKKILKSWSTILKAAPTSVVWISENNESFRKNLIAEFVSLGIDDKRIIFAQRVNLMADHLARYQLADLFLDTHPYNAHTTAVDALKAGVPLITCIGNAFAGRVAASLLNAVGLKELVTTSLQDYERIAIDLASHPEKIKALKARLAINKEKKALFDTNSYVHNIELIYLEMYKRYEKRLPFEHINLSPEIKMLNEKS</sequence>
<feature type="domain" description="O-GlcNAc transferase C-terminal" evidence="9">
    <location>
        <begin position="518"/>
        <end position="706"/>
    </location>
</feature>
<reference evidence="11" key="1">
    <citation type="submission" date="2018-06" db="EMBL/GenBank/DDBJ databases">
        <title>Description of a new Polynucleobacter species.</title>
        <authorList>
            <person name="Hahn M.W."/>
        </authorList>
    </citation>
    <scope>NUCLEOTIDE SEQUENCE [LARGE SCALE GENOMIC DNA]</scope>
    <source>
        <strain evidence="11">MG-25-Pas1-D2</strain>
    </source>
</reference>
<accession>A0A2Z4JUH3</accession>
<dbReference type="PROSITE" id="PS50005">
    <property type="entry name" value="TPR"/>
    <property type="match status" value="5"/>
</dbReference>
<dbReference type="Proteomes" id="UP000248592">
    <property type="component" value="Chromosome"/>
</dbReference>
<feature type="repeat" description="TPR" evidence="8">
    <location>
        <begin position="107"/>
        <end position="140"/>
    </location>
</feature>
<dbReference type="PANTHER" id="PTHR44366">
    <property type="entry name" value="UDP-N-ACETYLGLUCOSAMINE--PEPTIDE N-ACETYLGLUCOSAMINYLTRANSFERASE 110 KDA SUBUNIT"/>
    <property type="match status" value="1"/>
</dbReference>
<dbReference type="GO" id="GO:0006493">
    <property type="term" value="P:protein O-linked glycosylation"/>
    <property type="evidence" value="ECO:0007669"/>
    <property type="project" value="InterPro"/>
</dbReference>
<feature type="repeat" description="TPR" evidence="8">
    <location>
        <begin position="73"/>
        <end position="106"/>
    </location>
</feature>
<dbReference type="AlphaFoldDB" id="A0A2Z4JUH3"/>
<organism evidence="10 11">
    <name type="scientific">Polynucleobacter paneuropaeus</name>
    <dbReference type="NCBI Taxonomy" id="2527775"/>
    <lineage>
        <taxon>Bacteria</taxon>
        <taxon>Pseudomonadati</taxon>
        <taxon>Pseudomonadota</taxon>
        <taxon>Betaproteobacteria</taxon>
        <taxon>Burkholderiales</taxon>
        <taxon>Burkholderiaceae</taxon>
        <taxon>Polynucleobacter</taxon>
    </lineage>
</organism>
<dbReference type="InterPro" id="IPR011990">
    <property type="entry name" value="TPR-like_helical_dom_sf"/>
</dbReference>
<proteinExistence type="inferred from homology"/>
<dbReference type="Gene3D" id="3.40.50.2000">
    <property type="entry name" value="Glycogen Phosphorylase B"/>
    <property type="match status" value="1"/>
</dbReference>
<dbReference type="Gene3D" id="3.40.50.11380">
    <property type="match status" value="1"/>
</dbReference>
<gene>
    <name evidence="10" type="ORF">Pas1_08055</name>
</gene>
<dbReference type="EMBL" id="CP030085">
    <property type="protein sequence ID" value="AWW50333.1"/>
    <property type="molecule type" value="Genomic_DNA"/>
</dbReference>
<dbReference type="Pfam" id="PF13844">
    <property type="entry name" value="Glyco_transf_41"/>
    <property type="match status" value="2"/>
</dbReference>
<feature type="repeat" description="TPR" evidence="8">
    <location>
        <begin position="175"/>
        <end position="208"/>
    </location>
</feature>
<dbReference type="InterPro" id="IPR029489">
    <property type="entry name" value="OGT/SEC/SPY_C"/>
</dbReference>
<keyword evidence="7 8" id="KW-0802">TPR repeat</keyword>
<dbReference type="GO" id="GO:0097363">
    <property type="term" value="F:protein O-acetylglucosaminyltransferase activity"/>
    <property type="evidence" value="ECO:0007669"/>
    <property type="project" value="UniProtKB-EC"/>
</dbReference>
<evidence type="ECO:0000256" key="2">
    <source>
        <dbReference type="ARBA" id="ARBA00005386"/>
    </source>
</evidence>
<evidence type="ECO:0000256" key="4">
    <source>
        <dbReference type="ARBA" id="ARBA00022676"/>
    </source>
</evidence>
<dbReference type="PANTHER" id="PTHR44366:SF1">
    <property type="entry name" value="UDP-N-ACETYLGLUCOSAMINE--PEPTIDE N-ACETYLGLUCOSAMINYLTRANSFERASE 110 KDA SUBUNIT"/>
    <property type="match status" value="1"/>
</dbReference>
<protein>
    <recommendedName>
        <fullName evidence="3">protein O-GlcNAc transferase</fullName>
        <ecNumber evidence="3">2.4.1.255</ecNumber>
    </recommendedName>
</protein>
<evidence type="ECO:0000256" key="6">
    <source>
        <dbReference type="ARBA" id="ARBA00022737"/>
    </source>
</evidence>
<dbReference type="EC" id="2.4.1.255" evidence="3"/>
<dbReference type="RefSeq" id="WP_112294980.1">
    <property type="nucleotide sequence ID" value="NZ_CBCSBS010000002.1"/>
</dbReference>